<reference evidence="3" key="1">
    <citation type="submission" date="2025-08" db="UniProtKB">
        <authorList>
            <consortium name="RefSeq"/>
        </authorList>
    </citation>
    <scope>IDENTIFICATION</scope>
    <source>
        <tissue evidence="3">Tentacle</tissue>
    </source>
</reference>
<dbReference type="Proteomes" id="UP000515163">
    <property type="component" value="Unplaced"/>
</dbReference>
<dbReference type="GeneID" id="116304622"/>
<evidence type="ECO:0000313" key="3">
    <source>
        <dbReference type="RefSeq" id="XP_031570240.1"/>
    </source>
</evidence>
<dbReference type="InParanoid" id="A0A6P8IVY1"/>
<dbReference type="KEGG" id="aten:116304622"/>
<keyword evidence="2" id="KW-1185">Reference proteome</keyword>
<gene>
    <name evidence="3" type="primary">LOC116304622</name>
</gene>
<organism evidence="2 3">
    <name type="scientific">Actinia tenebrosa</name>
    <name type="common">Australian red waratah sea anemone</name>
    <dbReference type="NCBI Taxonomy" id="6105"/>
    <lineage>
        <taxon>Eukaryota</taxon>
        <taxon>Metazoa</taxon>
        <taxon>Cnidaria</taxon>
        <taxon>Anthozoa</taxon>
        <taxon>Hexacorallia</taxon>
        <taxon>Actiniaria</taxon>
        <taxon>Actiniidae</taxon>
        <taxon>Actinia</taxon>
    </lineage>
</organism>
<proteinExistence type="predicted"/>
<feature type="coiled-coil region" evidence="1">
    <location>
        <begin position="12"/>
        <end position="67"/>
    </location>
</feature>
<name>A0A6P8IVY1_ACTTE</name>
<sequence>MSGRARDPNDDIEELRQKVRNNEIKIAELEQQLQKADEKTKELEDEKKALEKEVDEHKKKIKWLEDEVRYFSTKPAITNLRGEIEEKNTQIVSIQHTLNAFMCQMAEKDKRLDTMEKMVQKYMAETDELKTSRNRMEEDIKYFTKKSQEKEEDLNKYMAKTDKLEKSQKLLYIGQLCAKAMEAMYREVLPVYFERGNDYKQPHLRDIDAKIKQLCETGDAQRAAQRRWEKLQTEKIDPDENNVKKLVDFMEEMLAERNEVAHPCPLNEKELKDIASKLPGQKQQLVEKVIQISKEMMPTIFLAF</sequence>
<dbReference type="RefSeq" id="XP_031570240.1">
    <property type="nucleotide sequence ID" value="XM_031714380.1"/>
</dbReference>
<accession>A0A6P8IVY1</accession>
<dbReference type="AlphaFoldDB" id="A0A6P8IVY1"/>
<dbReference type="OrthoDB" id="10299963at2759"/>
<protein>
    <submittedName>
        <fullName evidence="3">Golgin IMH1-like</fullName>
    </submittedName>
</protein>
<evidence type="ECO:0000313" key="2">
    <source>
        <dbReference type="Proteomes" id="UP000515163"/>
    </source>
</evidence>
<dbReference type="SUPFAM" id="SSF57997">
    <property type="entry name" value="Tropomyosin"/>
    <property type="match status" value="1"/>
</dbReference>
<dbReference type="Gene3D" id="1.10.287.1490">
    <property type="match status" value="1"/>
</dbReference>
<keyword evidence="1" id="KW-0175">Coiled coil</keyword>
<evidence type="ECO:0000256" key="1">
    <source>
        <dbReference type="SAM" id="Coils"/>
    </source>
</evidence>
<feature type="coiled-coil region" evidence="1">
    <location>
        <begin position="105"/>
        <end position="167"/>
    </location>
</feature>